<dbReference type="PANTHER" id="PTHR15913:SF0">
    <property type="entry name" value="MASPARDIN"/>
    <property type="match status" value="1"/>
</dbReference>
<evidence type="ECO:0000313" key="7">
    <source>
        <dbReference type="Proteomes" id="UP000728032"/>
    </source>
</evidence>
<proteinExistence type="inferred from homology"/>
<dbReference type="GO" id="GO:0005737">
    <property type="term" value="C:cytoplasm"/>
    <property type="evidence" value="ECO:0007669"/>
    <property type="project" value="UniProtKB-SubCell"/>
</dbReference>
<keyword evidence="7" id="KW-1185">Reference proteome</keyword>
<feature type="domain" description="AB hydrolase-1" evidence="5">
    <location>
        <begin position="188"/>
        <end position="261"/>
    </location>
</feature>
<dbReference type="InterPro" id="IPR026151">
    <property type="entry name" value="Maspardin"/>
</dbReference>
<dbReference type="Gene3D" id="3.40.50.1820">
    <property type="entry name" value="alpha/beta hydrolase"/>
    <property type="match status" value="1"/>
</dbReference>
<dbReference type="AlphaFoldDB" id="A0A7R9QAU3"/>
<keyword evidence="4" id="KW-0963">Cytoplasm</keyword>
<dbReference type="InterPro" id="IPR029058">
    <property type="entry name" value="AB_hydrolase_fold"/>
</dbReference>
<organism evidence="6">
    <name type="scientific">Oppiella nova</name>
    <dbReference type="NCBI Taxonomy" id="334625"/>
    <lineage>
        <taxon>Eukaryota</taxon>
        <taxon>Metazoa</taxon>
        <taxon>Ecdysozoa</taxon>
        <taxon>Arthropoda</taxon>
        <taxon>Chelicerata</taxon>
        <taxon>Arachnida</taxon>
        <taxon>Acari</taxon>
        <taxon>Acariformes</taxon>
        <taxon>Sarcoptiformes</taxon>
        <taxon>Oribatida</taxon>
        <taxon>Brachypylina</taxon>
        <taxon>Oppioidea</taxon>
        <taxon>Oppiidae</taxon>
        <taxon>Oppiella</taxon>
    </lineage>
</organism>
<evidence type="ECO:0000256" key="4">
    <source>
        <dbReference type="ARBA" id="ARBA00022490"/>
    </source>
</evidence>
<gene>
    <name evidence="6" type="ORF">ONB1V03_LOCUS1656</name>
</gene>
<name>A0A7R9QAU3_9ACAR</name>
<evidence type="ECO:0000313" key="6">
    <source>
        <dbReference type="EMBL" id="CAD7638893.1"/>
    </source>
</evidence>
<dbReference type="PANTHER" id="PTHR15913">
    <property type="entry name" value="ACID CLUSTER PROTEIN 33"/>
    <property type="match status" value="1"/>
</dbReference>
<sequence>MYWTPSAGIVTQSLKLINLSSMDLGDVNFVRINAAQFATNRETDCNTIGDWGLTGKVILTKSDRFQHEVMGHSYETRLGGVGDWPQLATNDEMVDKVLNLLTVKGDRVCNISLSPDYQTFRSNICLKKIIVDDDSSKVWSLYDCGPKNVVCPLICLPPVSGTADVFFRQLMDLSSKGYRVIAAEYPIYWSLREFINGFSKLLDHLNFERVHVLGASLGGFLAQKFAESSHQSRRIHSLFLVNSFADTSVFNHTDSAVMFWMTPTTLLKKLVMGSSSMQTNSTDQSILDAIEFMAQKLDTLSQPELASRLTLNCLNCYVEPQRLQKLDITLLDVFDHCALSQSVRDELYKLYPDARRAHLKTGGNFPYLSRWEDVDMHLTIHLRQFQNTKYAAASEQIEVGTPVMDDSLQTELLFE</sequence>
<comment type="similarity">
    <text evidence="2">Belongs to the AB hydrolase superfamily.</text>
</comment>
<dbReference type="EMBL" id="OC915145">
    <property type="protein sequence ID" value="CAD7638893.1"/>
    <property type="molecule type" value="Genomic_DNA"/>
</dbReference>
<dbReference type="EMBL" id="CAJPVJ010000320">
    <property type="protein sequence ID" value="CAG2162056.1"/>
    <property type="molecule type" value="Genomic_DNA"/>
</dbReference>
<dbReference type="OrthoDB" id="10264550at2759"/>
<dbReference type="InterPro" id="IPR000073">
    <property type="entry name" value="AB_hydrolase_1"/>
</dbReference>
<dbReference type="Proteomes" id="UP000728032">
    <property type="component" value="Unassembled WGS sequence"/>
</dbReference>
<comment type="subcellular location">
    <subcellularLocation>
        <location evidence="1">Cytoplasm</location>
    </subcellularLocation>
</comment>
<reference evidence="6" key="1">
    <citation type="submission" date="2020-11" db="EMBL/GenBank/DDBJ databases">
        <authorList>
            <person name="Tran Van P."/>
        </authorList>
    </citation>
    <scope>NUCLEOTIDE SEQUENCE</scope>
</reference>
<evidence type="ECO:0000256" key="1">
    <source>
        <dbReference type="ARBA" id="ARBA00004496"/>
    </source>
</evidence>
<protein>
    <recommendedName>
        <fullName evidence="3">Maspardin</fullName>
    </recommendedName>
</protein>
<accession>A0A7R9QAU3</accession>
<evidence type="ECO:0000256" key="2">
    <source>
        <dbReference type="ARBA" id="ARBA00008645"/>
    </source>
</evidence>
<evidence type="ECO:0000256" key="3">
    <source>
        <dbReference type="ARBA" id="ARBA00020148"/>
    </source>
</evidence>
<evidence type="ECO:0000259" key="5">
    <source>
        <dbReference type="Pfam" id="PF00561"/>
    </source>
</evidence>
<dbReference type="Pfam" id="PF00561">
    <property type="entry name" value="Abhydrolase_1"/>
    <property type="match status" value="1"/>
</dbReference>
<dbReference type="SUPFAM" id="SSF53474">
    <property type="entry name" value="alpha/beta-Hydrolases"/>
    <property type="match status" value="1"/>
</dbReference>